<accession>A0A6A5WVF8</accession>
<feature type="region of interest" description="Disordered" evidence="1">
    <location>
        <begin position="1"/>
        <end position="97"/>
    </location>
</feature>
<evidence type="ECO:0000256" key="1">
    <source>
        <dbReference type="SAM" id="MobiDB-lite"/>
    </source>
</evidence>
<sequence>MTQARSTAFSHVQDASAGMQSIDGTNATTTAPMPVAPKPAATPEPTTSDVPFWRRKDDTAPLKPTFRQPSANWGNGKNVKEAESDAEYNPSTNDSSKSAHLFVEVEGGPLVASEANTRMYYLPQMASDPAFLPSTSSSSPSLTAPLRSVDVHNNPLLTPTWGKNSKSWAKIFDEERVEGDLRDRRMREGVREWNEGTKSWVRKDGRCRGLKWKPRQLTQKERRGLEWKAGQTEKEGE</sequence>
<protein>
    <submittedName>
        <fullName evidence="2">Uncharacterized protein</fullName>
    </submittedName>
</protein>
<proteinExistence type="predicted"/>
<dbReference type="Proteomes" id="UP000799779">
    <property type="component" value="Unassembled WGS sequence"/>
</dbReference>
<feature type="compositionally biased region" description="Basic and acidic residues" evidence="1">
    <location>
        <begin position="218"/>
        <end position="237"/>
    </location>
</feature>
<organism evidence="2 3">
    <name type="scientific">Amniculicola lignicola CBS 123094</name>
    <dbReference type="NCBI Taxonomy" id="1392246"/>
    <lineage>
        <taxon>Eukaryota</taxon>
        <taxon>Fungi</taxon>
        <taxon>Dikarya</taxon>
        <taxon>Ascomycota</taxon>
        <taxon>Pezizomycotina</taxon>
        <taxon>Dothideomycetes</taxon>
        <taxon>Pleosporomycetidae</taxon>
        <taxon>Pleosporales</taxon>
        <taxon>Amniculicolaceae</taxon>
        <taxon>Amniculicola</taxon>
    </lineage>
</organism>
<feature type="compositionally biased region" description="Polar residues" evidence="1">
    <location>
        <begin position="18"/>
        <end position="31"/>
    </location>
</feature>
<keyword evidence="3" id="KW-1185">Reference proteome</keyword>
<feature type="region of interest" description="Disordered" evidence="1">
    <location>
        <begin position="213"/>
        <end position="237"/>
    </location>
</feature>
<gene>
    <name evidence="2" type="ORF">P154DRAFT_572581</name>
</gene>
<evidence type="ECO:0000313" key="2">
    <source>
        <dbReference type="EMBL" id="KAF2004131.1"/>
    </source>
</evidence>
<feature type="compositionally biased region" description="Polar residues" evidence="1">
    <location>
        <begin position="1"/>
        <end position="10"/>
    </location>
</feature>
<name>A0A6A5WVF8_9PLEO</name>
<evidence type="ECO:0000313" key="3">
    <source>
        <dbReference type="Proteomes" id="UP000799779"/>
    </source>
</evidence>
<dbReference type="EMBL" id="ML977569">
    <property type="protein sequence ID" value="KAF2004131.1"/>
    <property type="molecule type" value="Genomic_DNA"/>
</dbReference>
<dbReference type="AlphaFoldDB" id="A0A6A5WVF8"/>
<reference evidence="2" key="1">
    <citation type="journal article" date="2020" name="Stud. Mycol.">
        <title>101 Dothideomycetes genomes: a test case for predicting lifestyles and emergence of pathogens.</title>
        <authorList>
            <person name="Haridas S."/>
            <person name="Albert R."/>
            <person name="Binder M."/>
            <person name="Bloem J."/>
            <person name="Labutti K."/>
            <person name="Salamov A."/>
            <person name="Andreopoulos B."/>
            <person name="Baker S."/>
            <person name="Barry K."/>
            <person name="Bills G."/>
            <person name="Bluhm B."/>
            <person name="Cannon C."/>
            <person name="Castanera R."/>
            <person name="Culley D."/>
            <person name="Daum C."/>
            <person name="Ezra D."/>
            <person name="Gonzalez J."/>
            <person name="Henrissat B."/>
            <person name="Kuo A."/>
            <person name="Liang C."/>
            <person name="Lipzen A."/>
            <person name="Lutzoni F."/>
            <person name="Magnuson J."/>
            <person name="Mondo S."/>
            <person name="Nolan M."/>
            <person name="Ohm R."/>
            <person name="Pangilinan J."/>
            <person name="Park H.-J."/>
            <person name="Ramirez L."/>
            <person name="Alfaro M."/>
            <person name="Sun H."/>
            <person name="Tritt A."/>
            <person name="Yoshinaga Y."/>
            <person name="Zwiers L.-H."/>
            <person name="Turgeon B."/>
            <person name="Goodwin S."/>
            <person name="Spatafora J."/>
            <person name="Crous P."/>
            <person name="Grigoriev I."/>
        </authorList>
    </citation>
    <scope>NUCLEOTIDE SEQUENCE</scope>
    <source>
        <strain evidence="2">CBS 123094</strain>
    </source>
</reference>